<protein>
    <submittedName>
        <fullName evidence="1">Formate--tetrahydrofolate ligase</fullName>
    </submittedName>
</protein>
<accession>A0ABQ8LPB7</accession>
<keyword evidence="1" id="KW-0436">Ligase</keyword>
<organism evidence="1 2">
    <name type="scientific">Labeo rohita</name>
    <name type="common">Indian major carp</name>
    <name type="synonym">Cyprinus rohita</name>
    <dbReference type="NCBI Taxonomy" id="84645"/>
    <lineage>
        <taxon>Eukaryota</taxon>
        <taxon>Metazoa</taxon>
        <taxon>Chordata</taxon>
        <taxon>Craniata</taxon>
        <taxon>Vertebrata</taxon>
        <taxon>Euteleostomi</taxon>
        <taxon>Actinopterygii</taxon>
        <taxon>Neopterygii</taxon>
        <taxon>Teleostei</taxon>
        <taxon>Ostariophysi</taxon>
        <taxon>Cypriniformes</taxon>
        <taxon>Cyprinidae</taxon>
        <taxon>Labeoninae</taxon>
        <taxon>Labeonini</taxon>
        <taxon>Labeo</taxon>
    </lineage>
</organism>
<keyword evidence="2" id="KW-1185">Reference proteome</keyword>
<comment type="caution">
    <text evidence="1">The sequence shown here is derived from an EMBL/GenBank/DDBJ whole genome shotgun (WGS) entry which is preliminary data.</text>
</comment>
<sequence length="282" mass="28177">MFQWDERVLRTAPPTAPLRDIHVELPACSEQYACLDFPPTLPVLSPPVGPATSALPPLSPDSPAAHPQATICAVDSASALRPSGSTPALSSLISTDTCRATSSTGLHHPSGSTLVGRRPTIASGLHSFGCTSSLRPIGSVGLLPPSSSASALCHSGSLRNSTFASVARALGSALALRILGVALDLRLSVSASGSTSTCSATVGRPPRVVSSSSTMALPSVGSAVGYHCGCGLGPTLDTSVSSLAPPSVRPTLNPSVSSLAPPSVVTALDFVCCPPPGSPSSA</sequence>
<name>A0ABQ8LPB7_LABRO</name>
<dbReference type="GO" id="GO:0016874">
    <property type="term" value="F:ligase activity"/>
    <property type="evidence" value="ECO:0007669"/>
    <property type="project" value="UniProtKB-KW"/>
</dbReference>
<proteinExistence type="predicted"/>
<gene>
    <name evidence="1" type="ORF">H4Q32_005736</name>
</gene>
<dbReference type="Proteomes" id="UP000830375">
    <property type="component" value="Unassembled WGS sequence"/>
</dbReference>
<evidence type="ECO:0000313" key="1">
    <source>
        <dbReference type="EMBL" id="KAI2652502.1"/>
    </source>
</evidence>
<evidence type="ECO:0000313" key="2">
    <source>
        <dbReference type="Proteomes" id="UP000830375"/>
    </source>
</evidence>
<dbReference type="EMBL" id="JACTAM010000019">
    <property type="protein sequence ID" value="KAI2652502.1"/>
    <property type="molecule type" value="Genomic_DNA"/>
</dbReference>
<reference evidence="1 2" key="1">
    <citation type="submission" date="2022-01" db="EMBL/GenBank/DDBJ databases">
        <title>A high-quality chromosome-level genome assembly of rohu carp, Labeo rohita.</title>
        <authorList>
            <person name="Arick M.A. II"/>
            <person name="Hsu C.-Y."/>
            <person name="Magbanua Z."/>
            <person name="Pechanova O."/>
            <person name="Grover C."/>
            <person name="Miller E."/>
            <person name="Thrash A."/>
            <person name="Ezzel L."/>
            <person name="Alam S."/>
            <person name="Benzie J."/>
            <person name="Hamilton M."/>
            <person name="Karsi A."/>
            <person name="Lawrence M.L."/>
            <person name="Peterson D.G."/>
        </authorList>
    </citation>
    <scope>NUCLEOTIDE SEQUENCE [LARGE SCALE GENOMIC DNA]</scope>
    <source>
        <strain evidence="2">BAU-BD-2019</strain>
        <tissue evidence="1">Blood</tissue>
    </source>
</reference>